<dbReference type="Pfam" id="PF14908">
    <property type="entry name" value="HU-CCDC81_euk_1"/>
    <property type="match status" value="1"/>
</dbReference>
<dbReference type="STRING" id="312017.Q240Y1"/>
<dbReference type="Gene3D" id="1.10.238.10">
    <property type="entry name" value="EF-hand"/>
    <property type="match status" value="7"/>
</dbReference>
<accession>Q240Y1</accession>
<dbReference type="SMART" id="SM00054">
    <property type="entry name" value="EFh"/>
    <property type="match status" value="12"/>
</dbReference>
<dbReference type="Proteomes" id="UP000009168">
    <property type="component" value="Unassembled WGS sequence"/>
</dbReference>
<evidence type="ECO:0000313" key="4">
    <source>
        <dbReference type="EMBL" id="EAS02283.3"/>
    </source>
</evidence>
<evidence type="ECO:0000256" key="2">
    <source>
        <dbReference type="SAM" id="MobiDB-lite"/>
    </source>
</evidence>
<sequence length="1518" mass="176305">MASQFSEQSRASQRTQQILEEVAKQSQSKIYRLTGTSILDDEQVRVAWNAFGLYISRNLRMGRGVSIPNFGTFTLSAPEISLEGVTNKTLREKQGRQPVFIVSKEFCNGKDIKSGIYQNGQLRQYQVHGVNGSIPQTKINFTEVSTYCDQNKEETKACVERVIKNVQDSVRNKGGIEIEIPNVGNLKVRNNIAAVVFSEILYRDTKDIASKTLAERKSKGDMSLTRERVRAFQQIQQFAETDRNNYRNAPLQLDQGAKDYLKSFMNIDVDQIYQSETNSSFRPLTAKDSVLRENYVPVNTWRSRPKTGMFKKTQNSITQHSSGIEVITGWVRSRNLNSEDSFIEFCKFCVGTSSKKSKLTEDNIIRGILNMDIDMNSDQVNSLFKSLDYNKDGFVDFNDWCKTVKNEFNNPHLQRIKDIIKRQNLKLDDILKTMQLDRAYQQLNLQNLTAALKRLDSSLNDVKAKSVAQSILNDKETITVDYLMEIFGCDVDQYQEEAEIFQDPNWYSDMLLRIKKKLESMDGLNKIKESFMKADVHNTGKVNSSIFKTVILDFGLGLNIQELSRLMRYVEKEQDGFVDYSKFLKSVKRIDRRPEGDNAFIDLIDFGEKLTKFLKRNYIRTADELLKCIAQFHQKTASGFYQFTVEMLAQFLLKNAFQGASLNEILTYSKIMDIDQDSYISKEDLQTFLERINYLESDNKSSFSQRSKPNSAWGDQQNNASNGMKKKGLFPTKKLNNQQLEQVLIELRQILLMKKMQNREFFNILDTNGDGFITITEFNSNLDKIIRLSAEMKDGLFATMDSQKIGLIDFKNFEKVLEMSIIELQQKKDENTETNLDKEISDNDWDWTKQTIDQMKDWFKTEKLTLEDAFRVFDKDFDGVISKNDLRSFLEDVLKCPKEELTNARLNRVFKLMDEHKRGQVQMSDLKKIISGNFLQRYNYNISQGFKTQTVWGGATQKTKSMLSGQQGQNERDENEEWLNHAKKQIGLTISRKFNSVIESYELISQHQKRMVFKQFSQWVDQSRALVGFDLTENQTQKVFSSLDPHKKGYLTSNDWINQFKNFSWKDQMQVEVREALQQNFDSKNSAFNFFLKDKSDNVITFGSFEQGIRSLFDHRFTQSDIHQLWFKVSDKKDHIIDRNRFYNYLFDPEFPEKSQGNTQDGQGAFRRPLTAPAGGGTNKLKKKNGEKQAEEKAQSEIDEEARLVVEKVKQLMRASNKSIEELCAKVDIEDTGILSIIEFKNIFRNMNLNLTAKEIDKIVSYCDESNNGKIDWKNFIEKFKIKESVSRIIDRSKQRLQRMNEDIHYYMISPIDAFRIFNEERNGKLTFNQFTELVKKLCQMSKQELPSFAIIKDLFQIIDTRKDGIIDQQEWVQTFAKFKAPDSSLQGKPLILSQSNTQYEEPKLLKPLYLSQQKAINSDTLDSEIKEYDQLITIIGKNRKFLLDQFKAINQREPVTYEKALQVIHKMFVSLGKNLDHSCYQKLLKFAERDGVIDYKFLLDVYKERVSKINVQPVAKI</sequence>
<feature type="region of interest" description="Disordered" evidence="2">
    <location>
        <begin position="1153"/>
        <end position="1196"/>
    </location>
</feature>
<dbReference type="RefSeq" id="XP_001022528.3">
    <property type="nucleotide sequence ID" value="XM_001022528.3"/>
</dbReference>
<dbReference type="PANTHER" id="PTHR20875:SF0">
    <property type="entry name" value="GH12158P"/>
    <property type="match status" value="1"/>
</dbReference>
<organism evidence="4 5">
    <name type="scientific">Tetrahymena thermophila (strain SB210)</name>
    <dbReference type="NCBI Taxonomy" id="312017"/>
    <lineage>
        <taxon>Eukaryota</taxon>
        <taxon>Sar</taxon>
        <taxon>Alveolata</taxon>
        <taxon>Ciliophora</taxon>
        <taxon>Intramacronucleata</taxon>
        <taxon>Oligohymenophorea</taxon>
        <taxon>Hymenostomatida</taxon>
        <taxon>Tetrahymenina</taxon>
        <taxon>Tetrahymenidae</taxon>
        <taxon>Tetrahymena</taxon>
    </lineage>
</organism>
<dbReference type="OrthoDB" id="285291at2759"/>
<dbReference type="PROSITE" id="PS50222">
    <property type="entry name" value="EF_HAND_2"/>
    <property type="match status" value="6"/>
</dbReference>
<dbReference type="Pfam" id="PF13202">
    <property type="entry name" value="EF-hand_5"/>
    <property type="match status" value="3"/>
</dbReference>
<feature type="compositionally biased region" description="Basic and acidic residues" evidence="2">
    <location>
        <begin position="1184"/>
        <end position="1196"/>
    </location>
</feature>
<feature type="domain" description="EF-hand" evidence="3">
    <location>
        <begin position="1031"/>
        <end position="1066"/>
    </location>
</feature>
<dbReference type="KEGG" id="tet:TTHERM_00623030"/>
<dbReference type="Pfam" id="PF13499">
    <property type="entry name" value="EF-hand_7"/>
    <property type="match status" value="1"/>
</dbReference>
<evidence type="ECO:0000256" key="1">
    <source>
        <dbReference type="ARBA" id="ARBA00022837"/>
    </source>
</evidence>
<evidence type="ECO:0000259" key="3">
    <source>
        <dbReference type="PROSITE" id="PS50222"/>
    </source>
</evidence>
<evidence type="ECO:0000313" key="5">
    <source>
        <dbReference type="Proteomes" id="UP000009168"/>
    </source>
</evidence>
<feature type="domain" description="EF-hand" evidence="3">
    <location>
        <begin position="753"/>
        <end position="788"/>
    </location>
</feature>
<dbReference type="Pfam" id="PF18289">
    <property type="entry name" value="HU-CCDC81_euk_2"/>
    <property type="match status" value="1"/>
</dbReference>
<dbReference type="InterPro" id="IPR018247">
    <property type="entry name" value="EF_Hand_1_Ca_BS"/>
</dbReference>
<dbReference type="SUPFAM" id="SSF47473">
    <property type="entry name" value="EF-hand"/>
    <property type="match status" value="4"/>
</dbReference>
<reference evidence="5" key="1">
    <citation type="journal article" date="2006" name="PLoS Biol.">
        <title>Macronuclear genome sequence of the ciliate Tetrahymena thermophila, a model eukaryote.</title>
        <authorList>
            <person name="Eisen J.A."/>
            <person name="Coyne R.S."/>
            <person name="Wu M."/>
            <person name="Wu D."/>
            <person name="Thiagarajan M."/>
            <person name="Wortman J.R."/>
            <person name="Badger J.H."/>
            <person name="Ren Q."/>
            <person name="Amedeo P."/>
            <person name="Jones K.M."/>
            <person name="Tallon L.J."/>
            <person name="Delcher A.L."/>
            <person name="Salzberg S.L."/>
            <person name="Silva J.C."/>
            <person name="Haas B.J."/>
            <person name="Majoros W.H."/>
            <person name="Farzad M."/>
            <person name="Carlton J.M."/>
            <person name="Smith R.K. Jr."/>
            <person name="Garg J."/>
            <person name="Pearlman R.E."/>
            <person name="Karrer K.M."/>
            <person name="Sun L."/>
            <person name="Manning G."/>
            <person name="Elde N.C."/>
            <person name="Turkewitz A.P."/>
            <person name="Asai D.J."/>
            <person name="Wilkes D.E."/>
            <person name="Wang Y."/>
            <person name="Cai H."/>
            <person name="Collins K."/>
            <person name="Stewart B.A."/>
            <person name="Lee S.R."/>
            <person name="Wilamowska K."/>
            <person name="Weinberg Z."/>
            <person name="Ruzzo W.L."/>
            <person name="Wloga D."/>
            <person name="Gaertig J."/>
            <person name="Frankel J."/>
            <person name="Tsao C.-C."/>
            <person name="Gorovsky M.A."/>
            <person name="Keeling P.J."/>
            <person name="Waller R.F."/>
            <person name="Patron N.J."/>
            <person name="Cherry J.M."/>
            <person name="Stover N.A."/>
            <person name="Krieger C.J."/>
            <person name="del Toro C."/>
            <person name="Ryder H.F."/>
            <person name="Williamson S.C."/>
            <person name="Barbeau R.A."/>
            <person name="Hamilton E.P."/>
            <person name="Orias E."/>
        </authorList>
    </citation>
    <scope>NUCLEOTIDE SEQUENCE [LARGE SCALE GENOMIC DNA]</scope>
    <source>
        <strain evidence="5">SB210</strain>
    </source>
</reference>
<feature type="domain" description="EF-hand" evidence="3">
    <location>
        <begin position="861"/>
        <end position="896"/>
    </location>
</feature>
<feature type="domain" description="EF-hand" evidence="3">
    <location>
        <begin position="1347"/>
        <end position="1382"/>
    </location>
</feature>
<dbReference type="GO" id="GO:0005509">
    <property type="term" value="F:calcium ion binding"/>
    <property type="evidence" value="ECO:0007669"/>
    <property type="project" value="InterPro"/>
</dbReference>
<dbReference type="InterPro" id="IPR002048">
    <property type="entry name" value="EF_hand_dom"/>
</dbReference>
<dbReference type="HOGENOM" id="CLU_240047_0_0_1"/>
<feature type="domain" description="EF-hand" evidence="3">
    <location>
        <begin position="1215"/>
        <end position="1250"/>
    </location>
</feature>
<dbReference type="InterPro" id="IPR011992">
    <property type="entry name" value="EF-hand-dom_pair"/>
</dbReference>
<dbReference type="PANTHER" id="PTHR20875">
    <property type="entry name" value="EF-HAND CALCIUM-BINDING DOMAIN-CONTAINING PROTEIN 6-RELATED"/>
    <property type="match status" value="1"/>
</dbReference>
<dbReference type="InterPro" id="IPR028034">
    <property type="entry name" value="HU-CCDC81"/>
</dbReference>
<protein>
    <submittedName>
        <fullName evidence="4">EF-hand protein</fullName>
    </submittedName>
</protein>
<dbReference type="GeneID" id="7822927"/>
<keyword evidence="1" id="KW-0106">Calcium</keyword>
<dbReference type="PROSITE" id="PS00018">
    <property type="entry name" value="EF_HAND_1"/>
    <property type="match status" value="2"/>
</dbReference>
<dbReference type="InterPro" id="IPR052603">
    <property type="entry name" value="EFCB6"/>
</dbReference>
<dbReference type="CDD" id="cd00051">
    <property type="entry name" value="EFh"/>
    <property type="match status" value="1"/>
</dbReference>
<keyword evidence="5" id="KW-1185">Reference proteome</keyword>
<name>Q240Y1_TETTS</name>
<dbReference type="InParanoid" id="Q240Y1"/>
<dbReference type="InterPro" id="IPR040673">
    <property type="entry name" value="CCDC81_HU_dom_2"/>
</dbReference>
<feature type="region of interest" description="Disordered" evidence="2">
    <location>
        <begin position="700"/>
        <end position="728"/>
    </location>
</feature>
<dbReference type="Pfam" id="PF13833">
    <property type="entry name" value="EF-hand_8"/>
    <property type="match status" value="1"/>
</dbReference>
<dbReference type="eggNOG" id="ENOG502R2JC">
    <property type="taxonomic scope" value="Eukaryota"/>
</dbReference>
<dbReference type="EMBL" id="GG662540">
    <property type="protein sequence ID" value="EAS02283.3"/>
    <property type="molecule type" value="Genomic_DNA"/>
</dbReference>
<feature type="compositionally biased region" description="Polar residues" evidence="2">
    <location>
        <begin position="700"/>
        <end position="722"/>
    </location>
</feature>
<gene>
    <name evidence="4" type="ORF">TTHERM_00623030</name>
</gene>
<feature type="domain" description="EF-hand" evidence="3">
    <location>
        <begin position="375"/>
        <end position="410"/>
    </location>
</feature>
<proteinExistence type="predicted"/>